<evidence type="ECO:0000256" key="1">
    <source>
        <dbReference type="SAM" id="SignalP"/>
    </source>
</evidence>
<evidence type="ECO:0000313" key="2">
    <source>
        <dbReference type="EMBL" id="KAF0026860.1"/>
    </source>
</evidence>
<feature type="chain" id="PRO_5025595598" description="Secreted protein" evidence="1">
    <location>
        <begin position="21"/>
        <end position="156"/>
    </location>
</feature>
<comment type="caution">
    <text evidence="2">The sequence shown here is derived from an EMBL/GenBank/DDBJ whole genome shotgun (WGS) entry which is preliminary data.</text>
</comment>
<keyword evidence="1" id="KW-0732">Signal</keyword>
<organism evidence="2 3">
    <name type="scientific">Scophthalmus maximus</name>
    <name type="common">Turbot</name>
    <name type="synonym">Psetta maxima</name>
    <dbReference type="NCBI Taxonomy" id="52904"/>
    <lineage>
        <taxon>Eukaryota</taxon>
        <taxon>Metazoa</taxon>
        <taxon>Chordata</taxon>
        <taxon>Craniata</taxon>
        <taxon>Vertebrata</taxon>
        <taxon>Euteleostomi</taxon>
        <taxon>Actinopterygii</taxon>
        <taxon>Neopterygii</taxon>
        <taxon>Teleostei</taxon>
        <taxon>Neoteleostei</taxon>
        <taxon>Acanthomorphata</taxon>
        <taxon>Carangaria</taxon>
        <taxon>Pleuronectiformes</taxon>
        <taxon>Pleuronectoidei</taxon>
        <taxon>Scophthalmidae</taxon>
        <taxon>Scophthalmus</taxon>
    </lineage>
</organism>
<name>A0A6A4S5Q6_SCOMX</name>
<reference evidence="2 3" key="1">
    <citation type="submission" date="2019-06" db="EMBL/GenBank/DDBJ databases">
        <title>Draft genomes of female and male turbot (Scophthalmus maximus).</title>
        <authorList>
            <person name="Xu H."/>
            <person name="Xu X.-W."/>
            <person name="Shao C."/>
            <person name="Chen S."/>
        </authorList>
    </citation>
    <scope>NUCLEOTIDE SEQUENCE [LARGE SCALE GENOMIC DNA]</scope>
    <source>
        <strain evidence="2">Ysfricsl-2016a</strain>
        <tissue evidence="2">Blood</tissue>
    </source>
</reference>
<protein>
    <recommendedName>
        <fullName evidence="4">Secreted protein</fullName>
    </recommendedName>
</protein>
<evidence type="ECO:0008006" key="4">
    <source>
        <dbReference type="Google" id="ProtNLM"/>
    </source>
</evidence>
<dbReference type="EMBL" id="VEVO01000019">
    <property type="protein sequence ID" value="KAF0026860.1"/>
    <property type="molecule type" value="Genomic_DNA"/>
</dbReference>
<gene>
    <name evidence="2" type="ORF">F2P81_021597</name>
</gene>
<feature type="signal peptide" evidence="1">
    <location>
        <begin position="1"/>
        <end position="20"/>
    </location>
</feature>
<dbReference type="AlphaFoldDB" id="A0A6A4S5Q6"/>
<proteinExistence type="predicted"/>
<accession>A0A6A4S5Q6</accession>
<evidence type="ECO:0000313" key="3">
    <source>
        <dbReference type="Proteomes" id="UP000438429"/>
    </source>
</evidence>
<sequence length="156" mass="17782">MNLVLVACFLKVFLLTRVCDRCMQLETFQLHYISYTLYRIVYTIDCEYATPQTFSGSKNVPRKVVATVPLLLVALRLGNDYRCLQSNQYDDDDDDDTGTKHTAGRRCTRRSTCTVLYCTLVTGMEKQKESQSSTKRQARTSSVSGRVNIRSCACFM</sequence>
<dbReference type="Proteomes" id="UP000438429">
    <property type="component" value="Unassembled WGS sequence"/>
</dbReference>